<gene>
    <name evidence="10" type="ORF">KSF_028780</name>
</gene>
<evidence type="ECO:0000313" key="11">
    <source>
        <dbReference type="Proteomes" id="UP000597444"/>
    </source>
</evidence>
<keyword evidence="11" id="KW-1185">Reference proteome</keyword>
<evidence type="ECO:0000259" key="9">
    <source>
        <dbReference type="Pfam" id="PF09335"/>
    </source>
</evidence>
<keyword evidence="3" id="KW-1003">Cell membrane</keyword>
<keyword evidence="4 8" id="KW-0812">Transmembrane</keyword>
<comment type="subcellular location">
    <subcellularLocation>
        <location evidence="1">Cell membrane</location>
        <topology evidence="1">Multi-pass membrane protein</topology>
    </subcellularLocation>
</comment>
<evidence type="ECO:0000256" key="7">
    <source>
        <dbReference type="SAM" id="MobiDB-lite"/>
    </source>
</evidence>
<organism evidence="10 11">
    <name type="scientific">Reticulibacter mediterranei</name>
    <dbReference type="NCBI Taxonomy" id="2778369"/>
    <lineage>
        <taxon>Bacteria</taxon>
        <taxon>Bacillati</taxon>
        <taxon>Chloroflexota</taxon>
        <taxon>Ktedonobacteria</taxon>
        <taxon>Ktedonobacterales</taxon>
        <taxon>Reticulibacteraceae</taxon>
        <taxon>Reticulibacter</taxon>
    </lineage>
</organism>
<sequence length="260" mass="28519">MSTFLPLLISWLQLYGYPALALSIFIASVGVPLPISFVLLAAGAFAALGDFNVVVLLLIAVTSATCGDSVGYCIGRFGGIRFLSWLARPRRTYVLSPHILTSITRSRSYFNRRGGWAIFLSRFLFSGLGGTINLIAGIELYPYPRFLLLDFCGELVGALIPVLLGYAFGASWEIVGDILASITTLLAALLIAGYLAYRLLKMIQRIRMRSIHINLERKLSGVLENDFLEAAPILPPSGSLERIHGEDEFPRTGRDKYPTS</sequence>
<dbReference type="Proteomes" id="UP000597444">
    <property type="component" value="Unassembled WGS sequence"/>
</dbReference>
<feature type="region of interest" description="Disordered" evidence="7">
    <location>
        <begin position="239"/>
        <end position="260"/>
    </location>
</feature>
<evidence type="ECO:0000256" key="8">
    <source>
        <dbReference type="SAM" id="Phobius"/>
    </source>
</evidence>
<name>A0A8J3N250_9CHLR</name>
<dbReference type="InterPro" id="IPR051311">
    <property type="entry name" value="DedA_domain"/>
</dbReference>
<accession>A0A8J3N250</accession>
<dbReference type="GO" id="GO:0005886">
    <property type="term" value="C:plasma membrane"/>
    <property type="evidence" value="ECO:0007669"/>
    <property type="project" value="UniProtKB-SubCell"/>
</dbReference>
<keyword evidence="6 8" id="KW-0472">Membrane</keyword>
<dbReference type="Pfam" id="PF09335">
    <property type="entry name" value="VTT_dom"/>
    <property type="match status" value="1"/>
</dbReference>
<evidence type="ECO:0000256" key="5">
    <source>
        <dbReference type="ARBA" id="ARBA00022989"/>
    </source>
</evidence>
<dbReference type="PANTHER" id="PTHR42709:SF6">
    <property type="entry name" value="UNDECAPRENYL PHOSPHATE TRANSPORTER A"/>
    <property type="match status" value="1"/>
</dbReference>
<feature type="transmembrane region" description="Helical" evidence="8">
    <location>
        <begin position="148"/>
        <end position="172"/>
    </location>
</feature>
<dbReference type="PANTHER" id="PTHR42709">
    <property type="entry name" value="ALKALINE PHOSPHATASE LIKE PROTEIN"/>
    <property type="match status" value="1"/>
</dbReference>
<feature type="domain" description="VTT" evidence="9">
    <location>
        <begin position="33"/>
        <end position="166"/>
    </location>
</feature>
<dbReference type="EMBL" id="BNJK01000001">
    <property type="protein sequence ID" value="GHO92830.1"/>
    <property type="molecule type" value="Genomic_DNA"/>
</dbReference>
<evidence type="ECO:0000313" key="10">
    <source>
        <dbReference type="EMBL" id="GHO92830.1"/>
    </source>
</evidence>
<evidence type="ECO:0000256" key="1">
    <source>
        <dbReference type="ARBA" id="ARBA00004651"/>
    </source>
</evidence>
<reference evidence="10" key="1">
    <citation type="submission" date="2020-10" db="EMBL/GenBank/DDBJ databases">
        <title>Taxonomic study of unclassified bacteria belonging to the class Ktedonobacteria.</title>
        <authorList>
            <person name="Yabe S."/>
            <person name="Wang C.M."/>
            <person name="Zheng Y."/>
            <person name="Sakai Y."/>
            <person name="Cavaletti L."/>
            <person name="Monciardini P."/>
            <person name="Donadio S."/>
        </authorList>
    </citation>
    <scope>NUCLEOTIDE SEQUENCE</scope>
    <source>
        <strain evidence="10">ID150040</strain>
    </source>
</reference>
<feature type="compositionally biased region" description="Basic and acidic residues" evidence="7">
    <location>
        <begin position="241"/>
        <end position="260"/>
    </location>
</feature>
<dbReference type="RefSeq" id="WP_220203644.1">
    <property type="nucleotide sequence ID" value="NZ_BNJK01000001.1"/>
</dbReference>
<dbReference type="AlphaFoldDB" id="A0A8J3N250"/>
<evidence type="ECO:0000256" key="3">
    <source>
        <dbReference type="ARBA" id="ARBA00022475"/>
    </source>
</evidence>
<evidence type="ECO:0000256" key="2">
    <source>
        <dbReference type="ARBA" id="ARBA00010792"/>
    </source>
</evidence>
<proteinExistence type="inferred from homology"/>
<evidence type="ECO:0000256" key="6">
    <source>
        <dbReference type="ARBA" id="ARBA00023136"/>
    </source>
</evidence>
<comment type="caution">
    <text evidence="10">The sequence shown here is derived from an EMBL/GenBank/DDBJ whole genome shotgun (WGS) entry which is preliminary data.</text>
</comment>
<protein>
    <recommendedName>
        <fullName evidence="9">VTT domain-containing protein</fullName>
    </recommendedName>
</protein>
<evidence type="ECO:0000256" key="4">
    <source>
        <dbReference type="ARBA" id="ARBA00022692"/>
    </source>
</evidence>
<keyword evidence="5 8" id="KW-1133">Transmembrane helix</keyword>
<comment type="similarity">
    <text evidence="2">Belongs to the DedA family.</text>
</comment>
<dbReference type="InterPro" id="IPR032816">
    <property type="entry name" value="VTT_dom"/>
</dbReference>
<feature type="transmembrane region" description="Helical" evidence="8">
    <location>
        <begin position="178"/>
        <end position="200"/>
    </location>
</feature>
<feature type="transmembrane region" description="Helical" evidence="8">
    <location>
        <begin position="116"/>
        <end position="136"/>
    </location>
</feature>